<gene>
    <name evidence="3" type="ORF">CEXT_521471</name>
</gene>
<name>A0AAV4T7D7_CAEEX</name>
<comment type="caution">
    <text evidence="3">The sequence shown here is derived from an EMBL/GenBank/DDBJ whole genome shotgun (WGS) entry which is preliminary data.</text>
</comment>
<proteinExistence type="predicted"/>
<evidence type="ECO:0000256" key="1">
    <source>
        <dbReference type="SAM" id="MobiDB-lite"/>
    </source>
</evidence>
<evidence type="ECO:0000256" key="2">
    <source>
        <dbReference type="SAM" id="SignalP"/>
    </source>
</evidence>
<feature type="compositionally biased region" description="Polar residues" evidence="1">
    <location>
        <begin position="66"/>
        <end position="79"/>
    </location>
</feature>
<evidence type="ECO:0000313" key="3">
    <source>
        <dbReference type="EMBL" id="GIY40617.1"/>
    </source>
</evidence>
<protein>
    <submittedName>
        <fullName evidence="3">Uncharacterized protein</fullName>
    </submittedName>
</protein>
<accession>A0AAV4T7D7</accession>
<dbReference type="AlphaFoldDB" id="A0AAV4T7D7"/>
<organism evidence="3 4">
    <name type="scientific">Caerostris extrusa</name>
    <name type="common">Bark spider</name>
    <name type="synonym">Caerostris bankana</name>
    <dbReference type="NCBI Taxonomy" id="172846"/>
    <lineage>
        <taxon>Eukaryota</taxon>
        <taxon>Metazoa</taxon>
        <taxon>Ecdysozoa</taxon>
        <taxon>Arthropoda</taxon>
        <taxon>Chelicerata</taxon>
        <taxon>Arachnida</taxon>
        <taxon>Araneae</taxon>
        <taxon>Araneomorphae</taxon>
        <taxon>Entelegynae</taxon>
        <taxon>Araneoidea</taxon>
        <taxon>Araneidae</taxon>
        <taxon>Caerostris</taxon>
    </lineage>
</organism>
<keyword evidence="4" id="KW-1185">Reference proteome</keyword>
<feature type="signal peptide" evidence="2">
    <location>
        <begin position="1"/>
        <end position="17"/>
    </location>
</feature>
<evidence type="ECO:0000313" key="4">
    <source>
        <dbReference type="Proteomes" id="UP001054945"/>
    </source>
</evidence>
<dbReference type="EMBL" id="BPLR01010635">
    <property type="protein sequence ID" value="GIY40617.1"/>
    <property type="molecule type" value="Genomic_DNA"/>
</dbReference>
<reference evidence="3 4" key="1">
    <citation type="submission" date="2021-06" db="EMBL/GenBank/DDBJ databases">
        <title>Caerostris extrusa draft genome.</title>
        <authorList>
            <person name="Kono N."/>
            <person name="Arakawa K."/>
        </authorList>
    </citation>
    <scope>NUCLEOTIDE SEQUENCE [LARGE SCALE GENOMIC DNA]</scope>
</reference>
<sequence length="85" mass="9533">MIAKVLLIVALVGSSFASHHEPEHHHHHPQPYKFGYQIKDHHGEQHRHEHGDGHGNVQEATVSLTTEVSTEKSNMSLTVMDSEPL</sequence>
<feature type="region of interest" description="Disordered" evidence="1">
    <location>
        <begin position="66"/>
        <end position="85"/>
    </location>
</feature>
<dbReference type="Proteomes" id="UP001054945">
    <property type="component" value="Unassembled WGS sequence"/>
</dbReference>
<keyword evidence="2" id="KW-0732">Signal</keyword>
<feature type="chain" id="PRO_5043842575" evidence="2">
    <location>
        <begin position="18"/>
        <end position="85"/>
    </location>
</feature>